<dbReference type="RefSeq" id="WP_188541818.1">
    <property type="nucleotide sequence ID" value="NZ_BMFT01000004.1"/>
</dbReference>
<organism evidence="1 2">
    <name type="scientific">Paenibacillus segetis</name>
    <dbReference type="NCBI Taxonomy" id="1325360"/>
    <lineage>
        <taxon>Bacteria</taxon>
        <taxon>Bacillati</taxon>
        <taxon>Bacillota</taxon>
        <taxon>Bacilli</taxon>
        <taxon>Bacillales</taxon>
        <taxon>Paenibacillaceae</taxon>
        <taxon>Paenibacillus</taxon>
    </lineage>
</organism>
<comment type="caution">
    <text evidence="1">The sequence shown here is derived from an EMBL/GenBank/DDBJ whole genome shotgun (WGS) entry which is preliminary data.</text>
</comment>
<gene>
    <name evidence="1" type="ORF">GCM10008013_41700</name>
</gene>
<keyword evidence="2" id="KW-1185">Reference proteome</keyword>
<reference evidence="2" key="1">
    <citation type="journal article" date="2019" name="Int. J. Syst. Evol. Microbiol.">
        <title>The Global Catalogue of Microorganisms (GCM) 10K type strain sequencing project: providing services to taxonomists for standard genome sequencing and annotation.</title>
        <authorList>
            <consortium name="The Broad Institute Genomics Platform"/>
            <consortium name="The Broad Institute Genome Sequencing Center for Infectious Disease"/>
            <person name="Wu L."/>
            <person name="Ma J."/>
        </authorList>
    </citation>
    <scope>NUCLEOTIDE SEQUENCE [LARGE SCALE GENOMIC DNA]</scope>
    <source>
        <strain evidence="2">CGMCC 1.12769</strain>
    </source>
</reference>
<dbReference type="EMBL" id="BMFT01000004">
    <property type="protein sequence ID" value="GGH35420.1"/>
    <property type="molecule type" value="Genomic_DNA"/>
</dbReference>
<protein>
    <submittedName>
        <fullName evidence="1">Uncharacterized protein</fullName>
    </submittedName>
</protein>
<evidence type="ECO:0000313" key="2">
    <source>
        <dbReference type="Proteomes" id="UP000659344"/>
    </source>
</evidence>
<sequence length="64" mass="7340">MSSAGVIDLRCVFIYDEYIELKYGDSEHILHNIRRYISGVMNNFNIIIEVIQMISSLGKGEHHG</sequence>
<evidence type="ECO:0000313" key="1">
    <source>
        <dbReference type="EMBL" id="GGH35420.1"/>
    </source>
</evidence>
<dbReference type="Proteomes" id="UP000659344">
    <property type="component" value="Unassembled WGS sequence"/>
</dbReference>
<name>A0ABQ1YS12_9BACL</name>
<accession>A0ABQ1YS12</accession>
<proteinExistence type="predicted"/>